<evidence type="ECO:0000313" key="3">
    <source>
        <dbReference type="EMBL" id="EGV32672.1"/>
    </source>
</evidence>
<keyword evidence="4" id="KW-1185">Reference proteome</keyword>
<dbReference type="EMBL" id="AFWT01000006">
    <property type="protein sequence ID" value="EGV32672.1"/>
    <property type="molecule type" value="Genomic_DNA"/>
</dbReference>
<feature type="region of interest" description="Disordered" evidence="2">
    <location>
        <begin position="24"/>
        <end position="51"/>
    </location>
</feature>
<evidence type="ECO:0000256" key="2">
    <source>
        <dbReference type="SAM" id="MobiDB-lite"/>
    </source>
</evidence>
<dbReference type="Proteomes" id="UP000004200">
    <property type="component" value="Unassembled WGS sequence"/>
</dbReference>
<comment type="caution">
    <text evidence="3">The sequence shown here is derived from an EMBL/GenBank/DDBJ whole genome shotgun (WGS) entry which is preliminary data.</text>
</comment>
<reference evidence="3 4" key="1">
    <citation type="submission" date="2011-06" db="EMBL/GenBank/DDBJ databases">
        <title>The draft genome of Thiorhodococcus drewsii AZ1.</title>
        <authorList>
            <consortium name="US DOE Joint Genome Institute (JGI-PGF)"/>
            <person name="Lucas S."/>
            <person name="Han J."/>
            <person name="Lapidus A."/>
            <person name="Cheng J.-F."/>
            <person name="Goodwin L."/>
            <person name="Pitluck S."/>
            <person name="Peters L."/>
            <person name="Land M.L."/>
            <person name="Hauser L."/>
            <person name="Vogl K."/>
            <person name="Liu Z."/>
            <person name="Imhoff J."/>
            <person name="Thiel V."/>
            <person name="Frigaard N.-U."/>
            <person name="Bryant D.A."/>
            <person name="Woyke T.J."/>
        </authorList>
    </citation>
    <scope>NUCLEOTIDE SEQUENCE [LARGE SCALE GENOMIC DNA]</scope>
    <source>
        <strain evidence="3 4">AZ1</strain>
    </source>
</reference>
<evidence type="ECO:0000313" key="4">
    <source>
        <dbReference type="Proteomes" id="UP000004200"/>
    </source>
</evidence>
<name>G2DYP5_9GAMM</name>
<dbReference type="AlphaFoldDB" id="G2DYP5"/>
<gene>
    <name evidence="3" type="ORF">ThidrDRAFT_1157</name>
</gene>
<organism evidence="3 4">
    <name type="scientific">Thiorhodococcus drewsii AZ1</name>
    <dbReference type="NCBI Taxonomy" id="765913"/>
    <lineage>
        <taxon>Bacteria</taxon>
        <taxon>Pseudomonadati</taxon>
        <taxon>Pseudomonadota</taxon>
        <taxon>Gammaproteobacteria</taxon>
        <taxon>Chromatiales</taxon>
        <taxon>Chromatiaceae</taxon>
        <taxon>Thiorhodococcus</taxon>
    </lineage>
</organism>
<feature type="compositionally biased region" description="Basic and acidic residues" evidence="2">
    <location>
        <begin position="37"/>
        <end position="49"/>
    </location>
</feature>
<evidence type="ECO:0000256" key="1">
    <source>
        <dbReference type="SAM" id="Coils"/>
    </source>
</evidence>
<accession>G2DYP5</accession>
<dbReference type="OrthoDB" id="9910759at2"/>
<dbReference type="RefSeq" id="WP_007039872.1">
    <property type="nucleotide sequence ID" value="NZ_AFWT01000006.1"/>
</dbReference>
<keyword evidence="1" id="KW-0175">Coiled coil</keyword>
<proteinExistence type="predicted"/>
<sequence length="490" mass="54782">MSTTTVSFRSTTRDADLAALRRREAEARQAARQARRHAQEERRREETMRRRMAAASRAISEQETRFQNLVERLDEAAHRLPDLALATPRLTPLSDATARDPDRLESYADRLATEVDECAQVVESAIREAERLLERRLERAAAWRRAADLEQQMDLLRSQIEGAVARIRVEPGLAAPPQRPLPDAELETVQAYEATLKVLQDQARRQLERLQAQISSRETAIVLSGTPTHARTAEQALTEHAAEEHARTVAALRAHLNAELARASLSAQDLPDAMHAQLDAVTTQTSHVDYRSSITRLIARERQRRDGIARALELMQSVPDLAHDDPGLGLRWTSLAAQLQRIASGLEDFSPSVERESAQLHVDARRLVNMAFTRTDWIEGMCAQGFEVLEREEGEGLVVVDLDHPEIWLEATEYETDQGGFAATLEIMTDAAPNSSEDGVVTKDVCARLARAASSKTPNVATESTVIERERRIKRARRPAVARKTFTQCS</sequence>
<dbReference type="STRING" id="765913.ThidrDRAFT_1157"/>
<feature type="coiled-coil region" evidence="1">
    <location>
        <begin position="115"/>
        <end position="220"/>
    </location>
</feature>
<protein>
    <submittedName>
        <fullName evidence="3">Uncharacterized protein</fullName>
    </submittedName>
</protein>